<name>A0A7Y7PQ02_9BACT</name>
<dbReference type="Proteomes" id="UP000565521">
    <property type="component" value="Unassembled WGS sequence"/>
</dbReference>
<proteinExistence type="predicted"/>
<reference evidence="1 2" key="1">
    <citation type="submission" date="2020-05" db="EMBL/GenBank/DDBJ databases">
        <title>Hymenobacter terrestris sp. nov. and Hymenobacter lapidiphilus sp. nov., isolated from regoliths in Antarctica.</title>
        <authorList>
            <person name="Sedlacek I."/>
            <person name="Pantucek R."/>
            <person name="Zeman M."/>
            <person name="Holochova P."/>
            <person name="Kralova S."/>
            <person name="Stankova E."/>
            <person name="Sedo O."/>
            <person name="Micenkova L."/>
            <person name="Svec P."/>
            <person name="Gupta V."/>
            <person name="Sood U."/>
            <person name="Korpole U.S."/>
            <person name="Lal R."/>
        </authorList>
    </citation>
    <scope>NUCLEOTIDE SEQUENCE [LARGE SCALE GENOMIC DNA]</scope>
    <source>
        <strain evidence="1 2">P5342</strain>
    </source>
</reference>
<comment type="caution">
    <text evidence="1">The sequence shown here is derived from an EMBL/GenBank/DDBJ whole genome shotgun (WGS) entry which is preliminary data.</text>
</comment>
<organism evidence="1 2">
    <name type="scientific">Hymenobacter lapidiphilus</name>
    <dbReference type="NCBI Taxonomy" id="2608003"/>
    <lineage>
        <taxon>Bacteria</taxon>
        <taxon>Pseudomonadati</taxon>
        <taxon>Bacteroidota</taxon>
        <taxon>Cytophagia</taxon>
        <taxon>Cytophagales</taxon>
        <taxon>Hymenobacteraceae</taxon>
        <taxon>Hymenobacter</taxon>
    </lineage>
</organism>
<dbReference type="AlphaFoldDB" id="A0A7Y7PQ02"/>
<gene>
    <name evidence="1" type="ORF">HW554_11475</name>
</gene>
<evidence type="ECO:0000313" key="2">
    <source>
        <dbReference type="Proteomes" id="UP000565521"/>
    </source>
</evidence>
<dbReference type="RefSeq" id="WP_176908729.1">
    <property type="nucleotide sequence ID" value="NZ_JABKAU010000019.1"/>
</dbReference>
<sequence length="337" mass="36793">MLAITAQLIRYLSLSPAQQNSTVLQALVNAVWAGGSSADARALLAKYLQHPFETRYAELLPIFARYGDASFAEAIFAVCCPGGELQSEAPPEVLSLIAKLGHPAIKPLLVRHAFEPSDYAVAKHAALGLLHVDCRDLQQPIRAAIEATYNQNLFSEYVPALVCKLAEPAPVLARLYQSGTEYCSTDCNAGILLGLSLCGAEGAAYFRQALLSPAWEAHSSGSGSRWYAYQGMLNLGLSFRALYDEIRQLSAPEELRYAVDVLLVLLSIKVGPYQCAPNPAEPFLDLYPALFGWQTATDRHNLLDLAELVGLEEQADQVETLMALRLHQEVLLTNYPC</sequence>
<accession>A0A7Y7PQ02</accession>
<keyword evidence="2" id="KW-1185">Reference proteome</keyword>
<dbReference type="EMBL" id="JABKAU010000019">
    <property type="protein sequence ID" value="NVO31833.1"/>
    <property type="molecule type" value="Genomic_DNA"/>
</dbReference>
<evidence type="ECO:0000313" key="1">
    <source>
        <dbReference type="EMBL" id="NVO31833.1"/>
    </source>
</evidence>
<protein>
    <submittedName>
        <fullName evidence="1">Uncharacterized protein</fullName>
    </submittedName>
</protein>